<accession>A0ABV6MX35</accession>
<reference evidence="1 2" key="1">
    <citation type="submission" date="2024-09" db="EMBL/GenBank/DDBJ databases">
        <authorList>
            <person name="Sun Q."/>
            <person name="Mori K."/>
        </authorList>
    </citation>
    <scope>NUCLEOTIDE SEQUENCE [LARGE SCALE GENOMIC DNA]</scope>
    <source>
        <strain evidence="1 2">TBRC 1432</strain>
    </source>
</reference>
<keyword evidence="2" id="KW-1185">Reference proteome</keyword>
<gene>
    <name evidence="1" type="ORF">ACFFH7_22920</name>
</gene>
<organism evidence="1 2">
    <name type="scientific">Kutzneria chonburiensis</name>
    <dbReference type="NCBI Taxonomy" id="1483604"/>
    <lineage>
        <taxon>Bacteria</taxon>
        <taxon>Bacillati</taxon>
        <taxon>Actinomycetota</taxon>
        <taxon>Actinomycetes</taxon>
        <taxon>Pseudonocardiales</taxon>
        <taxon>Pseudonocardiaceae</taxon>
        <taxon>Kutzneria</taxon>
    </lineage>
</organism>
<name>A0ABV6MX35_9PSEU</name>
<dbReference type="Gene3D" id="3.90.930.1">
    <property type="match status" value="1"/>
</dbReference>
<dbReference type="EMBL" id="JBHLUD010000007">
    <property type="protein sequence ID" value="MFC0544376.1"/>
    <property type="molecule type" value="Genomic_DNA"/>
</dbReference>
<dbReference type="Proteomes" id="UP001589810">
    <property type="component" value="Unassembled WGS sequence"/>
</dbReference>
<evidence type="ECO:0000313" key="1">
    <source>
        <dbReference type="EMBL" id="MFC0544376.1"/>
    </source>
</evidence>
<dbReference type="RefSeq" id="WP_273935867.1">
    <property type="nucleotide sequence ID" value="NZ_CP097263.1"/>
</dbReference>
<dbReference type="SUPFAM" id="SSF82185">
    <property type="entry name" value="Histone H3 K4-specific methyltransferase SET7/9 N-terminal domain"/>
    <property type="match status" value="1"/>
</dbReference>
<protein>
    <submittedName>
        <fullName evidence="1">Toxin-antitoxin system YwqK family antitoxin</fullName>
    </submittedName>
</protein>
<sequence length="131" mass="14969">MAASGDDMRRIDIDGPEGARDGFDRLVHNGELFTGEAVTVEGGKVLALTTYQDGREHGPWWEIYPDGTKRHEGTFDHGNTAGEWRTWFPDGRLQSYQVFDRWGDLRKTQQWDEHGGVIEDKIYDGTHCGEW</sequence>
<evidence type="ECO:0000313" key="2">
    <source>
        <dbReference type="Proteomes" id="UP001589810"/>
    </source>
</evidence>
<proteinExistence type="predicted"/>
<comment type="caution">
    <text evidence="1">The sequence shown here is derived from an EMBL/GenBank/DDBJ whole genome shotgun (WGS) entry which is preliminary data.</text>
</comment>